<dbReference type="EMBL" id="JNAJ01000008">
    <property type="protein sequence ID" value="KGF92332.1"/>
    <property type="molecule type" value="Genomic_DNA"/>
</dbReference>
<evidence type="ECO:0000313" key="1">
    <source>
        <dbReference type="EMBL" id="KGF92332.1"/>
    </source>
</evidence>
<accession>A0A0A1ZRW0</accession>
<name>A0A0A1ZRW0_PROMR</name>
<protein>
    <submittedName>
        <fullName evidence="1">Uncharacterized protein</fullName>
    </submittedName>
</protein>
<dbReference type="AlphaFoldDB" id="A0A0A1ZRW0"/>
<evidence type="ECO:0000313" key="2">
    <source>
        <dbReference type="Proteomes" id="UP000030491"/>
    </source>
</evidence>
<reference evidence="2" key="1">
    <citation type="journal article" date="2014" name="Sci. Data">
        <title>Genomes of diverse isolates of the marine cyanobacterium Prochlorococcus.</title>
        <authorList>
            <person name="Biller S."/>
            <person name="Berube P."/>
            <person name="Thompson J."/>
            <person name="Kelly L."/>
            <person name="Roggensack S."/>
            <person name="Awad L."/>
            <person name="Roache-Johnson K."/>
            <person name="Ding H."/>
            <person name="Giovannoni S.J."/>
            <person name="Moore L.R."/>
            <person name="Chisholm S.W."/>
        </authorList>
    </citation>
    <scope>NUCLEOTIDE SEQUENCE [LARGE SCALE GENOMIC DNA]</scope>
</reference>
<dbReference type="Proteomes" id="UP000030491">
    <property type="component" value="Unassembled WGS sequence"/>
</dbReference>
<sequence>MYSLRRHLDNLGVKKNEEKSGLFQLKSCFSKKGLYKVSYIERKILLKDLNLNQKENIEK</sequence>
<proteinExistence type="predicted"/>
<gene>
    <name evidence="1" type="ORF">EU93_0596</name>
</gene>
<comment type="caution">
    <text evidence="1">The sequence shown here is derived from an EMBL/GenBank/DDBJ whole genome shotgun (WGS) entry which is preliminary data.</text>
</comment>
<organism evidence="1 2">
    <name type="scientific">Prochlorococcus marinus str. MIT 9116</name>
    <dbReference type="NCBI Taxonomy" id="167544"/>
    <lineage>
        <taxon>Bacteria</taxon>
        <taxon>Bacillati</taxon>
        <taxon>Cyanobacteriota</taxon>
        <taxon>Cyanophyceae</taxon>
        <taxon>Synechococcales</taxon>
        <taxon>Prochlorococcaceae</taxon>
        <taxon>Prochlorococcus</taxon>
    </lineage>
</organism>